<evidence type="ECO:0008006" key="3">
    <source>
        <dbReference type="Google" id="ProtNLM"/>
    </source>
</evidence>
<dbReference type="CDD" id="cd00586">
    <property type="entry name" value="4HBT"/>
    <property type="match status" value="1"/>
</dbReference>
<dbReference type="Proteomes" id="UP000649179">
    <property type="component" value="Unassembled WGS sequence"/>
</dbReference>
<comment type="caution">
    <text evidence="1">The sequence shown here is derived from an EMBL/GenBank/DDBJ whole genome shotgun (WGS) entry which is preliminary data.</text>
</comment>
<dbReference type="RefSeq" id="WP_188780138.1">
    <property type="nucleotide sequence ID" value="NZ_BMKQ01000001.1"/>
</dbReference>
<dbReference type="PANTHER" id="PTHR31793">
    <property type="entry name" value="4-HYDROXYBENZOYL-COA THIOESTERASE FAMILY MEMBER"/>
    <property type="match status" value="1"/>
</dbReference>
<dbReference type="Pfam" id="PF13279">
    <property type="entry name" value="4HBT_2"/>
    <property type="match status" value="1"/>
</dbReference>
<dbReference type="GO" id="GO:0047617">
    <property type="term" value="F:fatty acyl-CoA hydrolase activity"/>
    <property type="evidence" value="ECO:0007669"/>
    <property type="project" value="TreeGrafter"/>
</dbReference>
<keyword evidence="2" id="KW-1185">Reference proteome</keyword>
<dbReference type="SUPFAM" id="SSF54637">
    <property type="entry name" value="Thioesterase/thiol ester dehydrase-isomerase"/>
    <property type="match status" value="1"/>
</dbReference>
<name>A0A917F5P4_9ACTN</name>
<sequence>MTHPSYAEASSLPLVHEQTVPAEFIDQNGHMNIVHFFSLGSHGAWRRLQDLGMGEDYIERRGSSFFTVAHHIDYLSELREGQRLTVHSGVVERNDKAARSLALVLDPEHERLACALEVKVVHVSMETRRASTIPDDIAAALDTDVADHPWLVTHATGLTLAR</sequence>
<dbReference type="EMBL" id="BMKQ01000001">
    <property type="protein sequence ID" value="GGF50683.1"/>
    <property type="molecule type" value="Genomic_DNA"/>
</dbReference>
<protein>
    <recommendedName>
        <fullName evidence="3">Thioesterase</fullName>
    </recommendedName>
</protein>
<dbReference type="Gene3D" id="3.10.129.10">
    <property type="entry name" value="Hotdog Thioesterase"/>
    <property type="match status" value="1"/>
</dbReference>
<reference evidence="1" key="1">
    <citation type="journal article" date="2014" name="Int. J. Syst. Evol. Microbiol.">
        <title>Complete genome sequence of Corynebacterium casei LMG S-19264T (=DSM 44701T), isolated from a smear-ripened cheese.</title>
        <authorList>
            <consortium name="US DOE Joint Genome Institute (JGI-PGF)"/>
            <person name="Walter F."/>
            <person name="Albersmeier A."/>
            <person name="Kalinowski J."/>
            <person name="Ruckert C."/>
        </authorList>
    </citation>
    <scope>NUCLEOTIDE SEQUENCE</scope>
    <source>
        <strain evidence="1">CGMCC 1.16067</strain>
    </source>
</reference>
<evidence type="ECO:0000313" key="2">
    <source>
        <dbReference type="Proteomes" id="UP000649179"/>
    </source>
</evidence>
<dbReference type="AlphaFoldDB" id="A0A917F5P4"/>
<accession>A0A917F5P4</accession>
<dbReference type="InterPro" id="IPR050563">
    <property type="entry name" value="4-hydroxybenzoyl-CoA_TE"/>
</dbReference>
<dbReference type="PANTHER" id="PTHR31793:SF2">
    <property type="entry name" value="BLR1345 PROTEIN"/>
    <property type="match status" value="1"/>
</dbReference>
<proteinExistence type="predicted"/>
<organism evidence="1 2">
    <name type="scientific">Marmoricola endophyticus</name>
    <dbReference type="NCBI Taxonomy" id="2040280"/>
    <lineage>
        <taxon>Bacteria</taxon>
        <taxon>Bacillati</taxon>
        <taxon>Actinomycetota</taxon>
        <taxon>Actinomycetes</taxon>
        <taxon>Propionibacteriales</taxon>
        <taxon>Nocardioidaceae</taxon>
        <taxon>Marmoricola</taxon>
    </lineage>
</organism>
<dbReference type="InterPro" id="IPR029069">
    <property type="entry name" value="HotDog_dom_sf"/>
</dbReference>
<reference evidence="1" key="2">
    <citation type="submission" date="2020-09" db="EMBL/GenBank/DDBJ databases">
        <authorList>
            <person name="Sun Q."/>
            <person name="Zhou Y."/>
        </authorList>
    </citation>
    <scope>NUCLEOTIDE SEQUENCE</scope>
    <source>
        <strain evidence="1">CGMCC 1.16067</strain>
    </source>
</reference>
<gene>
    <name evidence="1" type="ORF">GCM10011519_25800</name>
</gene>
<evidence type="ECO:0000313" key="1">
    <source>
        <dbReference type="EMBL" id="GGF50683.1"/>
    </source>
</evidence>